<proteinExistence type="predicted"/>
<dbReference type="Proteomes" id="UP000189733">
    <property type="component" value="Unassembled WGS sequence"/>
</dbReference>
<dbReference type="OrthoDB" id="5438497at2"/>
<keyword evidence="2" id="KW-1185">Reference proteome</keyword>
<evidence type="ECO:0000313" key="1">
    <source>
        <dbReference type="EMBL" id="SKA64169.1"/>
    </source>
</evidence>
<dbReference type="EMBL" id="FUYA01000001">
    <property type="protein sequence ID" value="SKA64169.1"/>
    <property type="molecule type" value="Genomic_DNA"/>
</dbReference>
<evidence type="ECO:0000313" key="2">
    <source>
        <dbReference type="Proteomes" id="UP000189733"/>
    </source>
</evidence>
<gene>
    <name evidence="1" type="ORF">SAMN02745702_00280</name>
</gene>
<organism evidence="1 2">
    <name type="scientific">Desulfobaculum bizertense DSM 18034</name>
    <dbReference type="NCBI Taxonomy" id="1121442"/>
    <lineage>
        <taxon>Bacteria</taxon>
        <taxon>Pseudomonadati</taxon>
        <taxon>Thermodesulfobacteriota</taxon>
        <taxon>Desulfovibrionia</taxon>
        <taxon>Desulfovibrionales</taxon>
        <taxon>Desulfovibrionaceae</taxon>
        <taxon>Desulfobaculum</taxon>
    </lineage>
</organism>
<name>A0A1T4VGU6_9BACT</name>
<dbReference type="RefSeq" id="WP_078683600.1">
    <property type="nucleotide sequence ID" value="NZ_FUYA01000001.1"/>
</dbReference>
<reference evidence="1 2" key="1">
    <citation type="submission" date="2017-02" db="EMBL/GenBank/DDBJ databases">
        <authorList>
            <person name="Peterson S.W."/>
        </authorList>
    </citation>
    <scope>NUCLEOTIDE SEQUENCE [LARGE SCALE GENOMIC DNA]</scope>
    <source>
        <strain evidence="1 2">DSM 18034</strain>
    </source>
</reference>
<sequence length="701" mass="78337">MAYSNPILNAFSAGELSPQMEGRTDHEKYYSGCRRLENFIPRPYGSVSRRQGTEYIMKALSPSGPERLLNFDFNATESQSYVLELGAGKMRFFTRNGVVLDSKNEVYELDIPWRSEFLKSIRTAQNGNELYMVCESTPPYVLRRFSHSSWTLEPLSLDWPGAHWVVKKQDDSPGTGRAGESFVLPEYSEFRANMVLKIIGGGGYECWYMYVGNRTIQTGMYARVISFKDSPGEASTNEVESILNADGKLNVSAWTVGPEPDEAKPSQWGAMCWPNFVGFYENRLVLAATYRQPQTIWMSRTGAYGDFRMNTSGWLHGSQGVPLDDDAIEHTLSGARVNPICWMTDQEHLLVGTNAFELKIWSGSELKGITPSNCQSRRLSAYGSSSVGAELVSDAVLYVSRSGRKIREMQTDALSSRYVAPQLTLLAEHLTESGIREMAYAREPDGVLWCVRNDGELLGCTYLREENIRAWHHHILGGGGRVKSISVVPGEFGDELWMVVRRMHLGRPAQIIERLVPYSEGTGKSVSFSGVYLDSWLRYSGSKVEQISGLDDMEGETLCVMADKAFLGFKTVQNGGIKLGCSAFNILVGYSYTSLLQPMRLELPLTNGSSSQGRKRRVMSVMLRFLESIGGEVCSGDDRRESYEPLLPLRQEISSGPPSLYHGDRELRLPGGFHSEGLFTVRQTEPFPMTILCCIPQVQVE</sequence>
<protein>
    <submittedName>
        <fullName evidence="1">Uncharacterized protein</fullName>
    </submittedName>
</protein>
<accession>A0A1T4VGU6</accession>
<dbReference type="AlphaFoldDB" id="A0A1T4VGU6"/>
<dbReference type="STRING" id="1121442.SAMN02745702_00280"/>